<comment type="similarity">
    <text evidence="1 7">Belongs to the thioredoxin family.</text>
</comment>
<dbReference type="InterPro" id="IPR005746">
    <property type="entry name" value="Thioredoxin"/>
</dbReference>
<dbReference type="NCBIfam" id="TIGR01068">
    <property type="entry name" value="thioredoxin"/>
    <property type="match status" value="1"/>
</dbReference>
<feature type="domain" description="Thioredoxin" evidence="10">
    <location>
        <begin position="1"/>
        <end position="105"/>
    </location>
</feature>
<feature type="disulfide bond" description="Redox-active" evidence="9">
    <location>
        <begin position="30"/>
        <end position="33"/>
    </location>
</feature>
<feature type="site" description="Contributes to redox potential value" evidence="8">
    <location>
        <position position="31"/>
    </location>
</feature>
<keyword evidence="2" id="KW-0813">Transport</keyword>
<dbReference type="PROSITE" id="PS00194">
    <property type="entry name" value="THIOREDOXIN_1"/>
    <property type="match status" value="1"/>
</dbReference>
<dbReference type="RefSeq" id="WP_103921094.1">
    <property type="nucleotide sequence ID" value="NZ_FMSV02000531.1"/>
</dbReference>
<dbReference type="PANTHER" id="PTHR45663">
    <property type="entry name" value="GEO12009P1"/>
    <property type="match status" value="1"/>
</dbReference>
<evidence type="ECO:0000256" key="1">
    <source>
        <dbReference type="ARBA" id="ARBA00008987"/>
    </source>
</evidence>
<accession>A0A1H6FCT5</accession>
<dbReference type="PRINTS" id="PR00421">
    <property type="entry name" value="THIOREDOXIN"/>
</dbReference>
<dbReference type="SUPFAM" id="SSF52833">
    <property type="entry name" value="Thioredoxin-like"/>
    <property type="match status" value="1"/>
</dbReference>
<dbReference type="InterPro" id="IPR036249">
    <property type="entry name" value="Thioredoxin-like_sf"/>
</dbReference>
<dbReference type="Gene3D" id="3.40.30.10">
    <property type="entry name" value="Glutaredoxin"/>
    <property type="match status" value="1"/>
</dbReference>
<gene>
    <name evidence="11" type="primary">trxC</name>
    <name evidence="11" type="ORF">MBHS_03318</name>
</gene>
<evidence type="ECO:0000256" key="6">
    <source>
        <dbReference type="NCBIfam" id="TIGR01068"/>
    </source>
</evidence>
<dbReference type="GO" id="GO:0005829">
    <property type="term" value="C:cytosol"/>
    <property type="evidence" value="ECO:0007669"/>
    <property type="project" value="TreeGrafter"/>
</dbReference>
<feature type="active site" description="Nucleophile" evidence="8">
    <location>
        <position position="33"/>
    </location>
</feature>
<dbReference type="PIRSF" id="PIRSF000077">
    <property type="entry name" value="Thioredoxin"/>
    <property type="match status" value="1"/>
</dbReference>
<evidence type="ECO:0000313" key="11">
    <source>
        <dbReference type="EMBL" id="SEH07443.1"/>
    </source>
</evidence>
<evidence type="ECO:0000256" key="8">
    <source>
        <dbReference type="PIRSR" id="PIRSR000077-1"/>
    </source>
</evidence>
<sequence>MPIIEINDTNFEDTVKNNDIVLLDFWATWCGPCRSFAPIFEAASEQHQDIAFGKINTEEQQALAAQFQIRSIPTLMIFREQIIIFSQAGSLPAPALEDVIAKVQALDMELVRKEIAEQQESA</sequence>
<keyword evidence="3" id="KW-0249">Electron transport</keyword>
<dbReference type="PANTHER" id="PTHR45663:SF40">
    <property type="entry name" value="THIOREDOXIN 2"/>
    <property type="match status" value="1"/>
</dbReference>
<keyword evidence="12" id="KW-1185">Reference proteome</keyword>
<dbReference type="InterPro" id="IPR013766">
    <property type="entry name" value="Thioredoxin_domain"/>
</dbReference>
<organism evidence="11 12">
    <name type="scientific">Candidatus Venteria ishoeyi</name>
    <dbReference type="NCBI Taxonomy" id="1899563"/>
    <lineage>
        <taxon>Bacteria</taxon>
        <taxon>Pseudomonadati</taxon>
        <taxon>Pseudomonadota</taxon>
        <taxon>Gammaproteobacteria</taxon>
        <taxon>Thiotrichales</taxon>
        <taxon>Thiotrichaceae</taxon>
        <taxon>Venteria</taxon>
    </lineage>
</organism>
<proteinExistence type="inferred from homology"/>
<dbReference type="PROSITE" id="PS51352">
    <property type="entry name" value="THIOREDOXIN_2"/>
    <property type="match status" value="1"/>
</dbReference>
<dbReference type="GO" id="GO:0015035">
    <property type="term" value="F:protein-disulfide reductase activity"/>
    <property type="evidence" value="ECO:0007669"/>
    <property type="project" value="UniProtKB-UniRule"/>
</dbReference>
<protein>
    <recommendedName>
        <fullName evidence="6 7">Thioredoxin</fullName>
    </recommendedName>
</protein>
<dbReference type="Pfam" id="PF00085">
    <property type="entry name" value="Thioredoxin"/>
    <property type="match status" value="1"/>
</dbReference>
<keyword evidence="4 9" id="KW-1015">Disulfide bond</keyword>
<dbReference type="CDD" id="cd02947">
    <property type="entry name" value="TRX_family"/>
    <property type="match status" value="1"/>
</dbReference>
<evidence type="ECO:0000256" key="3">
    <source>
        <dbReference type="ARBA" id="ARBA00022982"/>
    </source>
</evidence>
<keyword evidence="5 9" id="KW-0676">Redox-active center</keyword>
<evidence type="ECO:0000256" key="2">
    <source>
        <dbReference type="ARBA" id="ARBA00022448"/>
    </source>
</evidence>
<evidence type="ECO:0000256" key="9">
    <source>
        <dbReference type="PIRSR" id="PIRSR000077-4"/>
    </source>
</evidence>
<evidence type="ECO:0000313" key="12">
    <source>
        <dbReference type="Proteomes" id="UP000236724"/>
    </source>
</evidence>
<feature type="site" description="Deprotonates C-terminal active site Cys" evidence="8">
    <location>
        <position position="24"/>
    </location>
</feature>
<dbReference type="Proteomes" id="UP000236724">
    <property type="component" value="Unassembled WGS sequence"/>
</dbReference>
<evidence type="ECO:0000256" key="4">
    <source>
        <dbReference type="ARBA" id="ARBA00023157"/>
    </source>
</evidence>
<dbReference type="AlphaFoldDB" id="A0A1H6FCT5"/>
<evidence type="ECO:0000256" key="7">
    <source>
        <dbReference type="PIRNR" id="PIRNR000077"/>
    </source>
</evidence>
<evidence type="ECO:0000256" key="5">
    <source>
        <dbReference type="ARBA" id="ARBA00023284"/>
    </source>
</evidence>
<dbReference type="OrthoDB" id="9790390at2"/>
<feature type="active site" description="Nucleophile" evidence="8">
    <location>
        <position position="30"/>
    </location>
</feature>
<evidence type="ECO:0000259" key="10">
    <source>
        <dbReference type="PROSITE" id="PS51352"/>
    </source>
</evidence>
<feature type="site" description="Contributes to redox potential value" evidence="8">
    <location>
        <position position="32"/>
    </location>
</feature>
<reference evidence="11 12" key="1">
    <citation type="submission" date="2016-10" db="EMBL/GenBank/DDBJ databases">
        <authorList>
            <person name="de Groot N.N."/>
        </authorList>
    </citation>
    <scope>NUCLEOTIDE SEQUENCE [LARGE SCALE GENOMIC DNA]</scope>
    <source>
        <strain evidence="11">MBHS1</strain>
    </source>
</reference>
<name>A0A1H6FCT5_9GAMM</name>
<dbReference type="EMBL" id="FMSV02000531">
    <property type="protein sequence ID" value="SEH07443.1"/>
    <property type="molecule type" value="Genomic_DNA"/>
</dbReference>
<dbReference type="InterPro" id="IPR017937">
    <property type="entry name" value="Thioredoxin_CS"/>
</dbReference>